<organism evidence="4 5">
    <name type="scientific">Aspergillus wentii DTO 134E9</name>
    <dbReference type="NCBI Taxonomy" id="1073089"/>
    <lineage>
        <taxon>Eukaryota</taxon>
        <taxon>Fungi</taxon>
        <taxon>Dikarya</taxon>
        <taxon>Ascomycota</taxon>
        <taxon>Pezizomycotina</taxon>
        <taxon>Eurotiomycetes</taxon>
        <taxon>Eurotiomycetidae</taxon>
        <taxon>Eurotiales</taxon>
        <taxon>Aspergillaceae</taxon>
        <taxon>Aspergillus</taxon>
        <taxon>Aspergillus subgen. Cremei</taxon>
    </lineage>
</organism>
<evidence type="ECO:0000313" key="4">
    <source>
        <dbReference type="EMBL" id="OJJ38360.1"/>
    </source>
</evidence>
<dbReference type="Pfam" id="PF13561">
    <property type="entry name" value="adh_short_C2"/>
    <property type="match status" value="1"/>
</dbReference>
<dbReference type="AlphaFoldDB" id="A0A1L9RTV4"/>
<dbReference type="InterPro" id="IPR002347">
    <property type="entry name" value="SDR_fam"/>
</dbReference>
<evidence type="ECO:0000256" key="1">
    <source>
        <dbReference type="ARBA" id="ARBA00006484"/>
    </source>
</evidence>
<dbReference type="InterPro" id="IPR036291">
    <property type="entry name" value="NAD(P)-bd_dom_sf"/>
</dbReference>
<proteinExistence type="inferred from homology"/>
<dbReference type="VEuPathDB" id="FungiDB:ASPWEDRAFT_57102"/>
<accession>A0A1L9RTV4</accession>
<keyword evidence="3" id="KW-0560">Oxidoreductase</keyword>
<evidence type="ECO:0000313" key="5">
    <source>
        <dbReference type="Proteomes" id="UP000184383"/>
    </source>
</evidence>
<dbReference type="SUPFAM" id="SSF51735">
    <property type="entry name" value="NAD(P)-binding Rossmann-fold domains"/>
    <property type="match status" value="1"/>
</dbReference>
<dbReference type="GeneID" id="63754173"/>
<dbReference type="Proteomes" id="UP000184383">
    <property type="component" value="Unassembled WGS sequence"/>
</dbReference>
<dbReference type="InterPro" id="IPR020904">
    <property type="entry name" value="Sc_DH/Rdtase_CS"/>
</dbReference>
<dbReference type="STRING" id="1073089.A0A1L9RTV4"/>
<keyword evidence="5" id="KW-1185">Reference proteome</keyword>
<dbReference type="GO" id="GO:0044550">
    <property type="term" value="P:secondary metabolite biosynthetic process"/>
    <property type="evidence" value="ECO:0007669"/>
    <property type="project" value="UniProtKB-ARBA"/>
</dbReference>
<name>A0A1L9RTV4_ASPWE</name>
<dbReference type="EMBL" id="KV878210">
    <property type="protein sequence ID" value="OJJ38360.1"/>
    <property type="molecule type" value="Genomic_DNA"/>
</dbReference>
<dbReference type="PANTHER" id="PTHR48107:SF7">
    <property type="entry name" value="RE15974P"/>
    <property type="match status" value="1"/>
</dbReference>
<reference evidence="5" key="1">
    <citation type="journal article" date="2017" name="Genome Biol.">
        <title>Comparative genomics reveals high biological diversity and specific adaptations in the industrially and medically important fungal genus Aspergillus.</title>
        <authorList>
            <person name="de Vries R.P."/>
            <person name="Riley R."/>
            <person name="Wiebenga A."/>
            <person name="Aguilar-Osorio G."/>
            <person name="Amillis S."/>
            <person name="Uchima C.A."/>
            <person name="Anderluh G."/>
            <person name="Asadollahi M."/>
            <person name="Askin M."/>
            <person name="Barry K."/>
            <person name="Battaglia E."/>
            <person name="Bayram O."/>
            <person name="Benocci T."/>
            <person name="Braus-Stromeyer S.A."/>
            <person name="Caldana C."/>
            <person name="Canovas D."/>
            <person name="Cerqueira G.C."/>
            <person name="Chen F."/>
            <person name="Chen W."/>
            <person name="Choi C."/>
            <person name="Clum A."/>
            <person name="Dos Santos R.A."/>
            <person name="Damasio A.R."/>
            <person name="Diallinas G."/>
            <person name="Emri T."/>
            <person name="Fekete E."/>
            <person name="Flipphi M."/>
            <person name="Freyberg S."/>
            <person name="Gallo A."/>
            <person name="Gournas C."/>
            <person name="Habgood R."/>
            <person name="Hainaut M."/>
            <person name="Harispe M.L."/>
            <person name="Henrissat B."/>
            <person name="Hilden K.S."/>
            <person name="Hope R."/>
            <person name="Hossain A."/>
            <person name="Karabika E."/>
            <person name="Karaffa L."/>
            <person name="Karanyi Z."/>
            <person name="Krasevec N."/>
            <person name="Kuo A."/>
            <person name="Kusch H."/>
            <person name="LaButti K."/>
            <person name="Lagendijk E.L."/>
            <person name="Lapidus A."/>
            <person name="Levasseur A."/>
            <person name="Lindquist E."/>
            <person name="Lipzen A."/>
            <person name="Logrieco A.F."/>
            <person name="MacCabe A."/>
            <person name="Maekelae M.R."/>
            <person name="Malavazi I."/>
            <person name="Melin P."/>
            <person name="Meyer V."/>
            <person name="Mielnichuk N."/>
            <person name="Miskei M."/>
            <person name="Molnar A.P."/>
            <person name="Mule G."/>
            <person name="Ngan C.Y."/>
            <person name="Orejas M."/>
            <person name="Orosz E."/>
            <person name="Ouedraogo J.P."/>
            <person name="Overkamp K.M."/>
            <person name="Park H.-S."/>
            <person name="Perrone G."/>
            <person name="Piumi F."/>
            <person name="Punt P.J."/>
            <person name="Ram A.F."/>
            <person name="Ramon A."/>
            <person name="Rauscher S."/>
            <person name="Record E."/>
            <person name="Riano-Pachon D.M."/>
            <person name="Robert V."/>
            <person name="Roehrig J."/>
            <person name="Ruller R."/>
            <person name="Salamov A."/>
            <person name="Salih N.S."/>
            <person name="Samson R.A."/>
            <person name="Sandor E."/>
            <person name="Sanguinetti M."/>
            <person name="Schuetze T."/>
            <person name="Sepcic K."/>
            <person name="Shelest E."/>
            <person name="Sherlock G."/>
            <person name="Sophianopoulou V."/>
            <person name="Squina F.M."/>
            <person name="Sun H."/>
            <person name="Susca A."/>
            <person name="Todd R.B."/>
            <person name="Tsang A."/>
            <person name="Unkles S.E."/>
            <person name="van de Wiele N."/>
            <person name="van Rossen-Uffink D."/>
            <person name="Oliveira J.V."/>
            <person name="Vesth T.C."/>
            <person name="Visser J."/>
            <person name="Yu J.-H."/>
            <person name="Zhou M."/>
            <person name="Andersen M.R."/>
            <person name="Archer D.B."/>
            <person name="Baker S.E."/>
            <person name="Benoit I."/>
            <person name="Brakhage A.A."/>
            <person name="Braus G.H."/>
            <person name="Fischer R."/>
            <person name="Frisvad J.C."/>
            <person name="Goldman G.H."/>
            <person name="Houbraken J."/>
            <person name="Oakley B."/>
            <person name="Pocsi I."/>
            <person name="Scazzocchio C."/>
            <person name="Seiboth B."/>
            <person name="vanKuyk P.A."/>
            <person name="Wortman J."/>
            <person name="Dyer P.S."/>
            <person name="Grigoriev I.V."/>
        </authorList>
    </citation>
    <scope>NUCLEOTIDE SEQUENCE [LARGE SCALE GENOMIC DNA]</scope>
    <source>
        <strain evidence="5">DTO 134E9</strain>
    </source>
</reference>
<dbReference type="PROSITE" id="PS00061">
    <property type="entry name" value="ADH_SHORT"/>
    <property type="match status" value="1"/>
</dbReference>
<gene>
    <name evidence="4" type="ORF">ASPWEDRAFT_57102</name>
</gene>
<sequence length="245" mass="25945">MSLTGRVVLVTGGSQGIGRAIILRAAAEGASVVVNYLSNADAAEALVSQIGRDRALAVQADISKTAEARQLVHTVVARFERIDILILNAAIIPLPTLATVTEEQFDLAMAANVKGPCFLVQEATQFLPPKSAIIFISSDVTDVSPAPPPMFLYAATKAALNQVMRHLSQELAGKGIRVNAISPGAVDTELFRSKNTAETTRVIAQASPFQRIGMPDEIAAAVSMLWGEQSRWITGQVVRVNGGSL</sequence>
<dbReference type="PANTHER" id="PTHR48107">
    <property type="entry name" value="NADPH-DEPENDENT ALDEHYDE REDUCTASE-LIKE PROTEIN, CHLOROPLASTIC-RELATED"/>
    <property type="match status" value="1"/>
</dbReference>
<dbReference type="OrthoDB" id="47007at2759"/>
<comment type="similarity">
    <text evidence="1">Belongs to the short-chain dehydrogenases/reductases (SDR) family.</text>
</comment>
<evidence type="ECO:0000256" key="3">
    <source>
        <dbReference type="ARBA" id="ARBA00023002"/>
    </source>
</evidence>
<keyword evidence="2" id="KW-0521">NADP</keyword>
<dbReference type="PRINTS" id="PR00081">
    <property type="entry name" value="GDHRDH"/>
</dbReference>
<dbReference type="GO" id="GO:0016614">
    <property type="term" value="F:oxidoreductase activity, acting on CH-OH group of donors"/>
    <property type="evidence" value="ECO:0007669"/>
    <property type="project" value="UniProtKB-ARBA"/>
</dbReference>
<dbReference type="RefSeq" id="XP_040692036.1">
    <property type="nucleotide sequence ID" value="XM_040838325.1"/>
</dbReference>
<dbReference type="FunFam" id="3.40.50.720:FF:000084">
    <property type="entry name" value="Short-chain dehydrogenase reductase"/>
    <property type="match status" value="1"/>
</dbReference>
<protein>
    <submittedName>
        <fullName evidence="4">Uncharacterized protein</fullName>
    </submittedName>
</protein>
<evidence type="ECO:0000256" key="2">
    <source>
        <dbReference type="ARBA" id="ARBA00022857"/>
    </source>
</evidence>
<dbReference type="Gene3D" id="3.40.50.720">
    <property type="entry name" value="NAD(P)-binding Rossmann-like Domain"/>
    <property type="match status" value="1"/>
</dbReference>